<dbReference type="RefSeq" id="XP_018982331.1">
    <property type="nucleotide sequence ID" value="XM_019126755.1"/>
</dbReference>
<organism evidence="2 3">
    <name type="scientific">Babjeviella inositovora NRRL Y-12698</name>
    <dbReference type="NCBI Taxonomy" id="984486"/>
    <lineage>
        <taxon>Eukaryota</taxon>
        <taxon>Fungi</taxon>
        <taxon>Dikarya</taxon>
        <taxon>Ascomycota</taxon>
        <taxon>Saccharomycotina</taxon>
        <taxon>Pichiomycetes</taxon>
        <taxon>Serinales incertae sedis</taxon>
        <taxon>Babjeviella</taxon>
    </lineage>
</organism>
<proteinExistence type="predicted"/>
<protein>
    <recommendedName>
        <fullName evidence="4">Extracellular membrane protein CFEM domain-containing protein</fullName>
    </recommendedName>
</protein>
<dbReference type="EMBL" id="KV454444">
    <property type="protein sequence ID" value="ODQ77003.1"/>
    <property type="molecule type" value="Genomic_DNA"/>
</dbReference>
<keyword evidence="3" id="KW-1185">Reference proteome</keyword>
<feature type="signal peptide" evidence="1">
    <location>
        <begin position="1"/>
        <end position="23"/>
    </location>
</feature>
<evidence type="ECO:0000313" key="3">
    <source>
        <dbReference type="Proteomes" id="UP000094336"/>
    </source>
</evidence>
<evidence type="ECO:0000256" key="1">
    <source>
        <dbReference type="SAM" id="SignalP"/>
    </source>
</evidence>
<reference evidence="3" key="1">
    <citation type="submission" date="2016-05" db="EMBL/GenBank/DDBJ databases">
        <title>Comparative genomics of biotechnologically important yeasts.</title>
        <authorList>
            <consortium name="DOE Joint Genome Institute"/>
            <person name="Riley R."/>
            <person name="Haridas S."/>
            <person name="Wolfe K.H."/>
            <person name="Lopes M.R."/>
            <person name="Hittinger C.T."/>
            <person name="Goker M."/>
            <person name="Salamov A."/>
            <person name="Wisecaver J."/>
            <person name="Long T.M."/>
            <person name="Aerts A.L."/>
            <person name="Barry K."/>
            <person name="Choi C."/>
            <person name="Clum A."/>
            <person name="Coughlan A.Y."/>
            <person name="Deshpande S."/>
            <person name="Douglass A.P."/>
            <person name="Hanson S.J."/>
            <person name="Klenk H.-P."/>
            <person name="Labutti K."/>
            <person name="Lapidus A."/>
            <person name="Lindquist E."/>
            <person name="Lipzen A."/>
            <person name="Meier-Kolthoff J.P."/>
            <person name="Ohm R.A."/>
            <person name="Otillar R.P."/>
            <person name="Pangilinan J."/>
            <person name="Peng Y."/>
            <person name="Rokas A."/>
            <person name="Rosa C.A."/>
            <person name="Scheuner C."/>
            <person name="Sibirny A.A."/>
            <person name="Slot J.C."/>
            <person name="Stielow J.B."/>
            <person name="Sun H."/>
            <person name="Kurtzman C.P."/>
            <person name="Blackwell M."/>
            <person name="Grigoriev I.V."/>
            <person name="Jeffries T.W."/>
        </authorList>
    </citation>
    <scope>NUCLEOTIDE SEQUENCE [LARGE SCALE GENOMIC DNA]</scope>
    <source>
        <strain evidence="3">NRRL Y-12698</strain>
    </source>
</reference>
<name>A0A1E3QH15_9ASCO</name>
<dbReference type="Proteomes" id="UP000094336">
    <property type="component" value="Unassembled WGS sequence"/>
</dbReference>
<gene>
    <name evidence="2" type="ORF">BABINDRAFT_10540</name>
</gene>
<keyword evidence="1" id="KW-0732">Signal</keyword>
<feature type="chain" id="PRO_5009134225" description="Extracellular membrane protein CFEM domain-containing protein" evidence="1">
    <location>
        <begin position="24"/>
        <end position="139"/>
    </location>
</feature>
<dbReference type="GeneID" id="30144609"/>
<evidence type="ECO:0008006" key="4">
    <source>
        <dbReference type="Google" id="ProtNLM"/>
    </source>
</evidence>
<dbReference type="AlphaFoldDB" id="A0A1E3QH15"/>
<sequence length="139" mass="15432">MVKITFKATLAVAAAFSMMAVICEEPYHIYSHEEYAVIACTGAIVATTTFCGKKAKILGQCYCANVPELGSLLACLHDNDYYTSKMVRYLENECAISYPNTTLDTDFFDKVYQNASQYIITPPSDMNATLISYTPITME</sequence>
<accession>A0A1E3QH15</accession>
<evidence type="ECO:0000313" key="2">
    <source>
        <dbReference type="EMBL" id="ODQ77003.1"/>
    </source>
</evidence>